<comment type="caution">
    <text evidence="2">The sequence shown here is derived from an EMBL/GenBank/DDBJ whole genome shotgun (WGS) entry which is preliminary data.</text>
</comment>
<evidence type="ECO:0000256" key="1">
    <source>
        <dbReference type="SAM" id="MobiDB-lite"/>
    </source>
</evidence>
<accession>A0A8J7QAQ6</accession>
<sequence length="819" mass="89015">MKKILGFLRDERWKGFLAGAGTVSDAATKGAAVVAVFEPFVGIPLTIATHVVSCSAKGLKVGCDSLKDDALLEERFAAAYSLILLKAFWGAVAEVIDKNQFPSSDEAKHRDHVLDAMELKAEAAYLLNYGEFSQAPVYKLLEKQLAVLLVGSDLSDDPVALGEALALIRKKTATTFNLLAAEQSEWVHRFLTTCSVHRIEGKTDAVLEGVTVVRRSVTDVKHHLATLTREVRDGFAGRRGATATAAATDGVAGPLDERLAQLFRTDAGRPGGDALAIAYAVTHELLLTVAAPVLGEDGGALPDLVAQFERADGREPRRVGLSLAWSGGGIVLLRLAEPVTFAREDHTHWLLPGENAVAERLDVAAFTPGDAGARVLLKSQLSKGAGAVAGHLVLPKSAPFTAADWARFSGAPCFAGNRLLGLLRAGADFDGKLATDAAQDITDLIQQGIYSEENLMIPLDPLLMDTDFCHKVSLEPGNRMGPHHQVLTSPFSQDSPRRRANREHLHEQLSSLNEATRQHLVATIQGLFAAEDAPARPGGQPLSADPDVLGDGLLAMFPPDALAACKRTIVWQDSSETSLSRQKAPWQGVLQCLLLHDLSDDWARLLDHLLTHDPAKAVPRAARAQSEPRRQIYLLKAALLHAAKNNIDLKLMLTQTKDKGVVAKVVNGITLSHVTSEAVGIVDKNLPQHKALDQLLFQLRSMVKPEDSYEDRAFWYVKEEMEAEDYTIAAGAFAEIAKDLKRDQRLVPFILFDLATEVFDFNGLCMLKKMLPMVPIYQDDGLLHRNPVLKTNPGSMADRIVEFLAALKPKEQRRESAHS</sequence>
<dbReference type="RefSeq" id="WP_207862854.1">
    <property type="nucleotide sequence ID" value="NZ_JAFREP010000045.1"/>
</dbReference>
<feature type="region of interest" description="Disordered" evidence="1">
    <location>
        <begin position="479"/>
        <end position="501"/>
    </location>
</feature>
<evidence type="ECO:0000313" key="3">
    <source>
        <dbReference type="Proteomes" id="UP000664417"/>
    </source>
</evidence>
<dbReference type="Proteomes" id="UP000664417">
    <property type="component" value="Unassembled WGS sequence"/>
</dbReference>
<dbReference type="EMBL" id="JAFREP010000045">
    <property type="protein sequence ID" value="MBO1322882.1"/>
    <property type="molecule type" value="Genomic_DNA"/>
</dbReference>
<gene>
    <name evidence="2" type="ORF">J3U88_30740</name>
</gene>
<protein>
    <submittedName>
        <fullName evidence="2">Uncharacterized protein</fullName>
    </submittedName>
</protein>
<name>A0A8J7QAQ6_9BACT</name>
<dbReference type="AlphaFoldDB" id="A0A8J7QAQ6"/>
<reference evidence="2" key="1">
    <citation type="submission" date="2021-03" db="EMBL/GenBank/DDBJ databases">
        <authorList>
            <person name="Wang G."/>
        </authorList>
    </citation>
    <scope>NUCLEOTIDE SEQUENCE</scope>
    <source>
        <strain evidence="2">KCTC 12899</strain>
    </source>
</reference>
<proteinExistence type="predicted"/>
<organism evidence="2 3">
    <name type="scientific">Acanthopleuribacter pedis</name>
    <dbReference type="NCBI Taxonomy" id="442870"/>
    <lineage>
        <taxon>Bacteria</taxon>
        <taxon>Pseudomonadati</taxon>
        <taxon>Acidobacteriota</taxon>
        <taxon>Holophagae</taxon>
        <taxon>Acanthopleuribacterales</taxon>
        <taxon>Acanthopleuribacteraceae</taxon>
        <taxon>Acanthopleuribacter</taxon>
    </lineage>
</organism>
<evidence type="ECO:0000313" key="2">
    <source>
        <dbReference type="EMBL" id="MBO1322882.1"/>
    </source>
</evidence>
<keyword evidence="3" id="KW-1185">Reference proteome</keyword>